<evidence type="ECO:0000313" key="7">
    <source>
        <dbReference type="Proteomes" id="UP001163064"/>
    </source>
</evidence>
<feature type="domain" description="HTH lysR-type" evidence="5">
    <location>
        <begin position="11"/>
        <end position="68"/>
    </location>
</feature>
<dbReference type="PROSITE" id="PS50931">
    <property type="entry name" value="HTH_LYSR"/>
    <property type="match status" value="1"/>
</dbReference>
<dbReference type="SUPFAM" id="SSF53850">
    <property type="entry name" value="Periplasmic binding protein-like II"/>
    <property type="match status" value="1"/>
</dbReference>
<dbReference type="PANTHER" id="PTHR30346">
    <property type="entry name" value="TRANSCRIPTIONAL DUAL REGULATOR HCAR-RELATED"/>
    <property type="match status" value="1"/>
</dbReference>
<evidence type="ECO:0000313" key="6">
    <source>
        <dbReference type="EMBL" id="MCX3060847.1"/>
    </source>
</evidence>
<evidence type="ECO:0000256" key="3">
    <source>
        <dbReference type="ARBA" id="ARBA00023125"/>
    </source>
</evidence>
<accession>A0ABT3TUX9</accession>
<dbReference type="PRINTS" id="PR00039">
    <property type="entry name" value="HTHLYSR"/>
</dbReference>
<keyword evidence="4" id="KW-0804">Transcription</keyword>
<organism evidence="6 7">
    <name type="scientific">Streptomyces beihaiensis</name>
    <dbReference type="NCBI Taxonomy" id="2984495"/>
    <lineage>
        <taxon>Bacteria</taxon>
        <taxon>Bacillati</taxon>
        <taxon>Actinomycetota</taxon>
        <taxon>Actinomycetes</taxon>
        <taxon>Kitasatosporales</taxon>
        <taxon>Streptomycetaceae</taxon>
        <taxon>Streptomyces</taxon>
    </lineage>
</organism>
<keyword evidence="7" id="KW-1185">Reference proteome</keyword>
<dbReference type="Pfam" id="PF03466">
    <property type="entry name" value="LysR_substrate"/>
    <property type="match status" value="1"/>
</dbReference>
<dbReference type="Proteomes" id="UP001163064">
    <property type="component" value="Unassembled WGS sequence"/>
</dbReference>
<dbReference type="RefSeq" id="WP_266599757.1">
    <property type="nucleotide sequence ID" value="NZ_JAPHNL010000130.1"/>
</dbReference>
<keyword evidence="3" id="KW-0238">DNA-binding</keyword>
<dbReference type="Pfam" id="PF00126">
    <property type="entry name" value="HTH_1"/>
    <property type="match status" value="1"/>
</dbReference>
<dbReference type="SUPFAM" id="SSF46785">
    <property type="entry name" value="Winged helix' DNA-binding domain"/>
    <property type="match status" value="1"/>
</dbReference>
<dbReference type="InterPro" id="IPR005119">
    <property type="entry name" value="LysR_subst-bd"/>
</dbReference>
<comment type="similarity">
    <text evidence="1">Belongs to the LysR transcriptional regulatory family.</text>
</comment>
<dbReference type="InterPro" id="IPR036388">
    <property type="entry name" value="WH-like_DNA-bd_sf"/>
</dbReference>
<name>A0ABT3TUX9_9ACTN</name>
<dbReference type="EMBL" id="JAPHNL010000130">
    <property type="protein sequence ID" value="MCX3060847.1"/>
    <property type="molecule type" value="Genomic_DNA"/>
</dbReference>
<sequence>MTTRETRVREPDLRHLRCFLAVADEGNVTRAAARLGLSQPVVSRTLAALEAALGVRLVDRSTHHLALTPEGRRFREKAAVAVTAFDDALASARTAHRPLRLGHAWSAAGEYTTALLRRWRRAHPDVPLELLRIDDRTAGLTRGAVDVALLRGPVDTPGLVTELLHREARVAALPADTPLARRPALTLADLSGQVIALNTVSGTTTLDLWPPATRPTATLTVANTDDWLAAIAAGQAVGITSTATSGLHPHPGVTYLPLTDAPDLPVLLARRRGPGHPSAPALIALAHEVVGRR</sequence>
<evidence type="ECO:0000259" key="5">
    <source>
        <dbReference type="PROSITE" id="PS50931"/>
    </source>
</evidence>
<dbReference type="Gene3D" id="1.10.10.10">
    <property type="entry name" value="Winged helix-like DNA-binding domain superfamily/Winged helix DNA-binding domain"/>
    <property type="match status" value="1"/>
</dbReference>
<dbReference type="CDD" id="cd08414">
    <property type="entry name" value="PBP2_LTTR_aromatics_like"/>
    <property type="match status" value="1"/>
</dbReference>
<evidence type="ECO:0000256" key="1">
    <source>
        <dbReference type="ARBA" id="ARBA00009437"/>
    </source>
</evidence>
<keyword evidence="2" id="KW-0805">Transcription regulation</keyword>
<comment type="caution">
    <text evidence="6">The sequence shown here is derived from an EMBL/GenBank/DDBJ whole genome shotgun (WGS) entry which is preliminary data.</text>
</comment>
<proteinExistence type="inferred from homology"/>
<protein>
    <submittedName>
        <fullName evidence="6">LysR family transcriptional regulator</fullName>
    </submittedName>
</protein>
<reference evidence="6" key="1">
    <citation type="submission" date="2022-10" db="EMBL/GenBank/DDBJ databases">
        <title>Streptomyces beihaiensis sp. nov., a chitin degrading actinobacterium, isolated from shrimp pond soil.</title>
        <authorList>
            <person name="Xie J."/>
            <person name="Shen N."/>
        </authorList>
    </citation>
    <scope>NUCLEOTIDE SEQUENCE</scope>
    <source>
        <strain evidence="6">GXMU-J5</strain>
    </source>
</reference>
<dbReference type="InterPro" id="IPR036390">
    <property type="entry name" value="WH_DNA-bd_sf"/>
</dbReference>
<gene>
    <name evidence="6" type="ORF">OFY01_13965</name>
</gene>
<evidence type="ECO:0000256" key="4">
    <source>
        <dbReference type="ARBA" id="ARBA00023163"/>
    </source>
</evidence>
<dbReference type="InterPro" id="IPR000847">
    <property type="entry name" value="LysR_HTH_N"/>
</dbReference>
<evidence type="ECO:0000256" key="2">
    <source>
        <dbReference type="ARBA" id="ARBA00023015"/>
    </source>
</evidence>
<dbReference type="PANTHER" id="PTHR30346:SF0">
    <property type="entry name" value="HCA OPERON TRANSCRIPTIONAL ACTIVATOR HCAR"/>
    <property type="match status" value="1"/>
</dbReference>
<dbReference type="Gene3D" id="3.40.190.10">
    <property type="entry name" value="Periplasmic binding protein-like II"/>
    <property type="match status" value="2"/>
</dbReference>